<keyword evidence="3" id="KW-1185">Reference proteome</keyword>
<feature type="compositionally biased region" description="Polar residues" evidence="1">
    <location>
        <begin position="57"/>
        <end position="71"/>
    </location>
</feature>
<gene>
    <name evidence="2" type="ORF">IDM48_01015</name>
</gene>
<dbReference type="AlphaFoldDB" id="A0A7H2BK76"/>
<dbReference type="KEGG" id="rama:IDM48_01015"/>
<feature type="region of interest" description="Disordered" evidence="1">
    <location>
        <begin position="27"/>
        <end position="71"/>
    </location>
</feature>
<evidence type="ECO:0000256" key="1">
    <source>
        <dbReference type="SAM" id="MobiDB-lite"/>
    </source>
</evidence>
<dbReference type="EMBL" id="CP061538">
    <property type="protein sequence ID" value="QNV40072.1"/>
    <property type="molecule type" value="Genomic_DNA"/>
</dbReference>
<evidence type="ECO:0000313" key="3">
    <source>
        <dbReference type="Proteomes" id="UP000516421"/>
    </source>
</evidence>
<sequence>MAKSRTVARSASTGRFVTKSYAKRAPAKTTVERVGGTTKNSRSVNRSARTGKFITQKAASANPATSITQKI</sequence>
<proteinExistence type="predicted"/>
<keyword evidence="2" id="KW-0067">ATP-binding</keyword>
<reference evidence="2 3" key="1">
    <citation type="submission" date="2020-09" db="EMBL/GenBank/DDBJ databases">
        <title>Investigation of environmental microbe.</title>
        <authorList>
            <person name="Ou Y."/>
            <person name="Kang Q."/>
        </authorList>
    </citation>
    <scope>NUCLEOTIDE SEQUENCE [LARGE SCALE GENOMIC DNA]</scope>
    <source>
        <strain evidence="2 3">KJZ-9</strain>
    </source>
</reference>
<dbReference type="GO" id="GO:0005524">
    <property type="term" value="F:ATP binding"/>
    <property type="evidence" value="ECO:0007669"/>
    <property type="project" value="UniProtKB-KW"/>
</dbReference>
<dbReference type="Proteomes" id="UP000516421">
    <property type="component" value="Chromosome"/>
</dbReference>
<keyword evidence="2" id="KW-0547">Nucleotide-binding</keyword>
<accession>A0A7H2BK76</accession>
<dbReference type="RefSeq" id="WP_190617664.1">
    <property type="nucleotide sequence ID" value="NZ_CP061538.1"/>
</dbReference>
<evidence type="ECO:0000313" key="2">
    <source>
        <dbReference type="EMBL" id="QNV40072.1"/>
    </source>
</evidence>
<name>A0A7H2BK76_9MICC</name>
<protein>
    <submittedName>
        <fullName evidence="2">ABC transporter ATP-binding protein</fullName>
    </submittedName>
</protein>
<feature type="compositionally biased region" description="Polar residues" evidence="1">
    <location>
        <begin position="37"/>
        <end position="48"/>
    </location>
</feature>
<organism evidence="2 3">
    <name type="scientific">Rothia amarae</name>
    <dbReference type="NCBI Taxonomy" id="169480"/>
    <lineage>
        <taxon>Bacteria</taxon>
        <taxon>Bacillati</taxon>
        <taxon>Actinomycetota</taxon>
        <taxon>Actinomycetes</taxon>
        <taxon>Micrococcales</taxon>
        <taxon>Micrococcaceae</taxon>
        <taxon>Rothia</taxon>
    </lineage>
</organism>